<evidence type="ECO:0000313" key="3">
    <source>
        <dbReference type="Proteomes" id="UP000253509"/>
    </source>
</evidence>
<dbReference type="SUPFAM" id="SSF56112">
    <property type="entry name" value="Protein kinase-like (PK-like)"/>
    <property type="match status" value="1"/>
</dbReference>
<comment type="caution">
    <text evidence="2">The sequence shown here is derived from an EMBL/GenBank/DDBJ whole genome shotgun (WGS) entry which is preliminary data.</text>
</comment>
<accession>A0A366IL44</accession>
<dbReference type="Proteomes" id="UP000253509">
    <property type="component" value="Unassembled WGS sequence"/>
</dbReference>
<dbReference type="AlphaFoldDB" id="A0A366IL44"/>
<sequence>MSVDAGRRVSAYAGLPFIDEITTAAGLSEWIGTAVRPYRIRVKPGHGALLAWRRESDQGIAGDWGWAAIVTDPAKLSNIRRRADRRGTPVTVHATSGGHDGPAVLLSGELPGDPKLGKAIVRAGSGYSTSAEVLRYNPGRRLLLHSGTEVVRISVRGGSHVVAASRQWREWGLPTLPVESIGGHGTSVRSPWWGRGDLADAPDPAVAAAVGEAVAHLHSRAPAQALGRESRRRDLETELRSAGSRLLALTPELGADIRTIVGALATRLSAESAEAEPVPIHGDLSPDQVLVDGDEFRIIDLDRVGIGPVGIDIGTWAAACRLSGHDAMERAFLDGCARRGGVAVDVEAWCARALVVAAMEPFRRCAPDWRSRTRAIVDLAKEALSR</sequence>
<dbReference type="Gene3D" id="3.90.1200.10">
    <property type="match status" value="1"/>
</dbReference>
<reference evidence="2 3" key="1">
    <citation type="submission" date="2018-06" db="EMBL/GenBank/DDBJ databases">
        <title>Freshwater and sediment microbial communities from various areas in North America, analyzing microbe dynamics in response to fracking.</title>
        <authorList>
            <person name="Lamendella R."/>
        </authorList>
    </citation>
    <scope>NUCLEOTIDE SEQUENCE [LARGE SCALE GENOMIC DNA]</scope>
    <source>
        <strain evidence="2 3">3b_TX</strain>
    </source>
</reference>
<keyword evidence="2" id="KW-0808">Transferase</keyword>
<dbReference type="EMBL" id="QNSB01000004">
    <property type="protein sequence ID" value="RBP72308.1"/>
    <property type="molecule type" value="Genomic_DNA"/>
</dbReference>
<evidence type="ECO:0000259" key="1">
    <source>
        <dbReference type="Pfam" id="PF01636"/>
    </source>
</evidence>
<evidence type="ECO:0000313" key="2">
    <source>
        <dbReference type="EMBL" id="RBP72308.1"/>
    </source>
</evidence>
<feature type="domain" description="Aminoglycoside phosphotransferase" evidence="1">
    <location>
        <begin position="197"/>
        <end position="317"/>
    </location>
</feature>
<name>A0A366IL44_9MICO</name>
<organism evidence="2 3">
    <name type="scientific">Brevibacterium celere</name>
    <dbReference type="NCBI Taxonomy" id="225845"/>
    <lineage>
        <taxon>Bacteria</taxon>
        <taxon>Bacillati</taxon>
        <taxon>Actinomycetota</taxon>
        <taxon>Actinomycetes</taxon>
        <taxon>Micrococcales</taxon>
        <taxon>Brevibacteriaceae</taxon>
        <taxon>Brevibacterium</taxon>
    </lineage>
</organism>
<proteinExistence type="predicted"/>
<dbReference type="InterPro" id="IPR011009">
    <property type="entry name" value="Kinase-like_dom_sf"/>
</dbReference>
<gene>
    <name evidence="2" type="ORF">DFO65_104266</name>
</gene>
<dbReference type="Pfam" id="PF01636">
    <property type="entry name" value="APH"/>
    <property type="match status" value="1"/>
</dbReference>
<dbReference type="GO" id="GO:0016740">
    <property type="term" value="F:transferase activity"/>
    <property type="evidence" value="ECO:0007669"/>
    <property type="project" value="UniProtKB-KW"/>
</dbReference>
<protein>
    <submittedName>
        <fullName evidence="2">Phosphotransferase family enzyme</fullName>
    </submittedName>
</protein>
<dbReference type="InterPro" id="IPR002575">
    <property type="entry name" value="Aminoglycoside_PTrfase"/>
</dbReference>
<keyword evidence="3" id="KW-1185">Reference proteome</keyword>
<dbReference type="RefSeq" id="WP_113903838.1">
    <property type="nucleotide sequence ID" value="NZ_QNSB01000004.1"/>
</dbReference>